<dbReference type="Pfam" id="PF22893">
    <property type="entry name" value="ULD_2"/>
    <property type="match status" value="1"/>
</dbReference>
<dbReference type="PANTHER" id="PTHR38886">
    <property type="entry name" value="SESA DOMAIN-CONTAINING PROTEIN"/>
    <property type="match status" value="1"/>
</dbReference>
<evidence type="ECO:0000313" key="4">
    <source>
        <dbReference type="Proteomes" id="UP000566819"/>
    </source>
</evidence>
<dbReference type="Proteomes" id="UP000566819">
    <property type="component" value="Unassembled WGS sequence"/>
</dbReference>
<feature type="region of interest" description="Disordered" evidence="1">
    <location>
        <begin position="373"/>
        <end position="413"/>
    </location>
</feature>
<evidence type="ECO:0000259" key="2">
    <source>
        <dbReference type="Pfam" id="PF22893"/>
    </source>
</evidence>
<evidence type="ECO:0000313" key="3">
    <source>
        <dbReference type="EMBL" id="KAF4632161.1"/>
    </source>
</evidence>
<proteinExistence type="predicted"/>
<comment type="caution">
    <text evidence="3">The sequence shown here is derived from an EMBL/GenBank/DDBJ whole genome shotgun (WGS) entry which is preliminary data.</text>
</comment>
<feature type="region of interest" description="Disordered" evidence="1">
    <location>
        <begin position="441"/>
        <end position="471"/>
    </location>
</feature>
<dbReference type="OrthoDB" id="3045089at2759"/>
<dbReference type="PANTHER" id="PTHR38886:SF1">
    <property type="entry name" value="NACHT-NTPASE AND P-LOOP NTPASES N-TERMINAL DOMAIN-CONTAINING PROTEIN"/>
    <property type="match status" value="1"/>
</dbReference>
<feature type="compositionally biased region" description="Basic and acidic residues" evidence="1">
    <location>
        <begin position="233"/>
        <end position="243"/>
    </location>
</feature>
<name>A0A8H4RMV4_9HELO</name>
<reference evidence="3 4" key="1">
    <citation type="submission" date="2020-03" db="EMBL/GenBank/DDBJ databases">
        <title>Draft Genome Sequence of Cudoniella acicularis.</title>
        <authorList>
            <person name="Buettner E."/>
            <person name="Kellner H."/>
        </authorList>
    </citation>
    <scope>NUCLEOTIDE SEQUENCE [LARGE SCALE GENOMIC DNA]</scope>
    <source>
        <strain evidence="3 4">DSM 108380</strain>
    </source>
</reference>
<protein>
    <recommendedName>
        <fullName evidence="2">Ubiquitin-like domain-containing protein</fullName>
    </recommendedName>
</protein>
<evidence type="ECO:0000256" key="1">
    <source>
        <dbReference type="SAM" id="MobiDB-lite"/>
    </source>
</evidence>
<keyword evidence="4" id="KW-1185">Reference proteome</keyword>
<sequence>MSFGWPAGDLATEITIVYNLVEALDSCDGAANDYREAVAFLQDLKRTLEPLQTFTAWNSHPAYGQEIGKQHFFVSKKALVLRGKINSNMRIIDSLMQRLTLDIVYTTQQSLPGGMRAALQEVLRPELIATLRESLPSINSASLEQYQEKQTRDHEVLVSRVSERYEWISSGIDAIKLQLQNSDSTQQRLERFIRGGNIMPEGKTPPLPALPENQYLDSSVSPKKHGSQSPNPQKEDSHSETLKDVSFSEEPFPLYVMSPPINSGVLQEFIKYEFRDLLESTWVNRGRYLLLSLANNDTLDERTWSTIVPGARVAMPMVVRKRLNLSSNPAIARCPEKSCSGSWTKGETKSWVICPVCHKEVLNSIFKNSKARHQRGSLIPTRRDSGQSKSMFRSKKARPKSNSSEWQETSTEAEIQVNEDDIAIFKRVIQEVIHFEAPATPLSDVSKPQAPVSPVTYSLPPTSIPDHYDKL</sequence>
<organism evidence="3 4">
    <name type="scientific">Cudoniella acicularis</name>
    <dbReference type="NCBI Taxonomy" id="354080"/>
    <lineage>
        <taxon>Eukaryota</taxon>
        <taxon>Fungi</taxon>
        <taxon>Dikarya</taxon>
        <taxon>Ascomycota</taxon>
        <taxon>Pezizomycotina</taxon>
        <taxon>Leotiomycetes</taxon>
        <taxon>Helotiales</taxon>
        <taxon>Tricladiaceae</taxon>
        <taxon>Cudoniella</taxon>
    </lineage>
</organism>
<dbReference type="AlphaFoldDB" id="A0A8H4RMV4"/>
<accession>A0A8H4RMV4</accession>
<feature type="compositionally biased region" description="Polar residues" evidence="1">
    <location>
        <begin position="215"/>
        <end position="232"/>
    </location>
</feature>
<feature type="compositionally biased region" description="Polar residues" evidence="1">
    <location>
        <begin position="400"/>
        <end position="413"/>
    </location>
</feature>
<feature type="domain" description="Ubiquitin-like" evidence="2">
    <location>
        <begin position="266"/>
        <end position="320"/>
    </location>
</feature>
<dbReference type="EMBL" id="JAAMPI010000372">
    <property type="protein sequence ID" value="KAF4632161.1"/>
    <property type="molecule type" value="Genomic_DNA"/>
</dbReference>
<gene>
    <name evidence="3" type="ORF">G7Y89_g5964</name>
</gene>
<dbReference type="InterPro" id="IPR054464">
    <property type="entry name" value="ULD_fung"/>
</dbReference>
<feature type="region of interest" description="Disordered" evidence="1">
    <location>
        <begin position="196"/>
        <end position="243"/>
    </location>
</feature>